<evidence type="ECO:0000313" key="1">
    <source>
        <dbReference type="EMBL" id="ORZ30738.1"/>
    </source>
</evidence>
<organism evidence="1 2">
    <name type="scientific">Catenaria anguillulae PL171</name>
    <dbReference type="NCBI Taxonomy" id="765915"/>
    <lineage>
        <taxon>Eukaryota</taxon>
        <taxon>Fungi</taxon>
        <taxon>Fungi incertae sedis</taxon>
        <taxon>Blastocladiomycota</taxon>
        <taxon>Blastocladiomycetes</taxon>
        <taxon>Blastocladiales</taxon>
        <taxon>Catenariaceae</taxon>
        <taxon>Catenaria</taxon>
    </lineage>
</organism>
<accession>A0A1Y2H811</accession>
<dbReference type="Proteomes" id="UP000193411">
    <property type="component" value="Unassembled WGS sequence"/>
</dbReference>
<reference evidence="1 2" key="1">
    <citation type="submission" date="2016-07" db="EMBL/GenBank/DDBJ databases">
        <title>Pervasive Adenine N6-methylation of Active Genes in Fungi.</title>
        <authorList>
            <consortium name="DOE Joint Genome Institute"/>
            <person name="Mondo S.J."/>
            <person name="Dannebaum R.O."/>
            <person name="Kuo R.C."/>
            <person name="Labutti K."/>
            <person name="Haridas S."/>
            <person name="Kuo A."/>
            <person name="Salamov A."/>
            <person name="Ahrendt S.R."/>
            <person name="Lipzen A."/>
            <person name="Sullivan W."/>
            <person name="Andreopoulos W.B."/>
            <person name="Clum A."/>
            <person name="Lindquist E."/>
            <person name="Daum C."/>
            <person name="Ramamoorthy G.K."/>
            <person name="Gryganskyi A."/>
            <person name="Culley D."/>
            <person name="Magnuson J.K."/>
            <person name="James T.Y."/>
            <person name="O'Malley M.A."/>
            <person name="Stajich J.E."/>
            <person name="Spatafora J.W."/>
            <person name="Visel A."/>
            <person name="Grigoriev I.V."/>
        </authorList>
    </citation>
    <scope>NUCLEOTIDE SEQUENCE [LARGE SCALE GENOMIC DNA]</scope>
    <source>
        <strain evidence="1 2">PL171</strain>
    </source>
</reference>
<name>A0A1Y2H811_9FUNG</name>
<sequence length="269" mass="28644">MEQASVSIPGPLLSLLAHKAFSGPGPHALGLLLGHIHLSTELAVHDHSTEQHATQHIRFVVTDLLDFSATPTPTHRNLTWFDPLGTIDFALVNKHLAKAQQIVGLYSLRPGSPTPSMRETRLWTQLIERGCAALPANVSTAGCVFFLGQHATEPLAATAASLSSPSPLVPSHGGAGDATTAASNVPTVATWRQTCFHRYSSAAGDDTSAFRIPIEIPNLLQSMGVGRHPPLVHAHSAELGSVFDVEAGVKRARDVCERGLNRLDHLVNS</sequence>
<evidence type="ECO:0008006" key="3">
    <source>
        <dbReference type="Google" id="ProtNLM"/>
    </source>
</evidence>
<dbReference type="EMBL" id="MCFL01000075">
    <property type="protein sequence ID" value="ORZ30738.1"/>
    <property type="molecule type" value="Genomic_DNA"/>
</dbReference>
<gene>
    <name evidence="1" type="ORF">BCR44DRAFT_36763</name>
</gene>
<comment type="caution">
    <text evidence="1">The sequence shown here is derived from an EMBL/GenBank/DDBJ whole genome shotgun (WGS) entry which is preliminary data.</text>
</comment>
<dbReference type="OrthoDB" id="5563476at2759"/>
<dbReference type="AlphaFoldDB" id="A0A1Y2H811"/>
<keyword evidence="2" id="KW-1185">Reference proteome</keyword>
<protein>
    <recommendedName>
        <fullName evidence="3">MPN domain-containing protein</fullName>
    </recommendedName>
</protein>
<proteinExistence type="predicted"/>
<feature type="non-terminal residue" evidence="1">
    <location>
        <position position="269"/>
    </location>
</feature>
<evidence type="ECO:0000313" key="2">
    <source>
        <dbReference type="Proteomes" id="UP000193411"/>
    </source>
</evidence>